<accession>A0AAW2CQ91</accession>
<reference evidence="1 2" key="1">
    <citation type="submission" date="2024-01" db="EMBL/GenBank/DDBJ databases">
        <title>A telomere-to-telomere, gap-free genome of sweet tea (Lithocarpus litseifolius).</title>
        <authorList>
            <person name="Zhou J."/>
        </authorList>
    </citation>
    <scope>NUCLEOTIDE SEQUENCE [LARGE SCALE GENOMIC DNA]</scope>
    <source>
        <strain evidence="1">Zhou-2022a</strain>
        <tissue evidence="1">Leaf</tissue>
    </source>
</reference>
<evidence type="ECO:0000313" key="2">
    <source>
        <dbReference type="Proteomes" id="UP001459277"/>
    </source>
</evidence>
<name>A0AAW2CQ91_9ROSI</name>
<gene>
    <name evidence="1" type="ORF">SO802_019236</name>
</gene>
<proteinExistence type="predicted"/>
<dbReference type="AlphaFoldDB" id="A0AAW2CQ91"/>
<keyword evidence="2" id="KW-1185">Reference proteome</keyword>
<comment type="caution">
    <text evidence="1">The sequence shown here is derived from an EMBL/GenBank/DDBJ whole genome shotgun (WGS) entry which is preliminary data.</text>
</comment>
<dbReference type="EMBL" id="JAZDWU010000006">
    <property type="protein sequence ID" value="KAK9999633.1"/>
    <property type="molecule type" value="Genomic_DNA"/>
</dbReference>
<protein>
    <submittedName>
        <fullName evidence="1">Uncharacterized protein</fullName>
    </submittedName>
</protein>
<organism evidence="1 2">
    <name type="scientific">Lithocarpus litseifolius</name>
    <dbReference type="NCBI Taxonomy" id="425828"/>
    <lineage>
        <taxon>Eukaryota</taxon>
        <taxon>Viridiplantae</taxon>
        <taxon>Streptophyta</taxon>
        <taxon>Embryophyta</taxon>
        <taxon>Tracheophyta</taxon>
        <taxon>Spermatophyta</taxon>
        <taxon>Magnoliopsida</taxon>
        <taxon>eudicotyledons</taxon>
        <taxon>Gunneridae</taxon>
        <taxon>Pentapetalae</taxon>
        <taxon>rosids</taxon>
        <taxon>fabids</taxon>
        <taxon>Fagales</taxon>
        <taxon>Fagaceae</taxon>
        <taxon>Lithocarpus</taxon>
    </lineage>
</organism>
<sequence length="97" mass="10978">MFSLEGYSDHGSLQSHLFHWLMNLVQVLISSAFTMPPLKTICDESENMKVTAELRIVITIMFYWQAAESFVLLVEVLSNLDQVLISSAVTMPTLKNL</sequence>
<dbReference type="Proteomes" id="UP001459277">
    <property type="component" value="Unassembled WGS sequence"/>
</dbReference>
<evidence type="ECO:0000313" key="1">
    <source>
        <dbReference type="EMBL" id="KAK9999633.1"/>
    </source>
</evidence>